<organism evidence="1 2">
    <name type="scientific">Vasconcelosia minhoensis LEGE 07310</name>
    <dbReference type="NCBI Taxonomy" id="915328"/>
    <lineage>
        <taxon>Bacteria</taxon>
        <taxon>Bacillati</taxon>
        <taxon>Cyanobacteriota</taxon>
        <taxon>Cyanophyceae</taxon>
        <taxon>Nodosilineales</taxon>
        <taxon>Cymatolegaceae</taxon>
        <taxon>Vasconcelosia</taxon>
        <taxon>Vasconcelosia minhoensis</taxon>
    </lineage>
</organism>
<accession>A0A8J7DM67</accession>
<keyword evidence="2" id="KW-1185">Reference proteome</keyword>
<dbReference type="RefSeq" id="WP_193904671.1">
    <property type="nucleotide sequence ID" value="NZ_JADEXG010000002.1"/>
</dbReference>
<dbReference type="AlphaFoldDB" id="A0A8J7DM67"/>
<name>A0A8J7DM67_9CYAN</name>
<sequence>MSIESIGNPPPAADELRAEIEKQLPDIIASFNQVLQEQFSFEGIRVGGFSVVPAENATDAIACDEESCSIT</sequence>
<dbReference type="Proteomes" id="UP000636505">
    <property type="component" value="Unassembled WGS sequence"/>
</dbReference>
<gene>
    <name evidence="1" type="ORF">IQ241_01655</name>
</gene>
<protein>
    <submittedName>
        <fullName evidence="1">Uncharacterized protein</fullName>
    </submittedName>
</protein>
<comment type="caution">
    <text evidence="1">The sequence shown here is derived from an EMBL/GenBank/DDBJ whole genome shotgun (WGS) entry which is preliminary data.</text>
</comment>
<evidence type="ECO:0000313" key="1">
    <source>
        <dbReference type="EMBL" id="MBE9076010.1"/>
    </source>
</evidence>
<evidence type="ECO:0000313" key="2">
    <source>
        <dbReference type="Proteomes" id="UP000636505"/>
    </source>
</evidence>
<proteinExistence type="predicted"/>
<dbReference type="EMBL" id="JADEXG010000002">
    <property type="protein sequence ID" value="MBE9076010.1"/>
    <property type="molecule type" value="Genomic_DNA"/>
</dbReference>
<reference evidence="1" key="1">
    <citation type="submission" date="2020-10" db="EMBL/GenBank/DDBJ databases">
        <authorList>
            <person name="Castelo-Branco R."/>
            <person name="Eusebio N."/>
            <person name="Adriana R."/>
            <person name="Vieira A."/>
            <person name="Brugerolle De Fraissinette N."/>
            <person name="Rezende De Castro R."/>
            <person name="Schneider M.P."/>
            <person name="Vasconcelos V."/>
            <person name="Leao P.N."/>
        </authorList>
    </citation>
    <scope>NUCLEOTIDE SEQUENCE</scope>
    <source>
        <strain evidence="1">LEGE 07310</strain>
    </source>
</reference>